<evidence type="ECO:0000256" key="4">
    <source>
        <dbReference type="ARBA" id="ARBA00022840"/>
    </source>
</evidence>
<dbReference type="GO" id="GO:0005524">
    <property type="term" value="F:ATP binding"/>
    <property type="evidence" value="ECO:0007669"/>
    <property type="project" value="UniProtKB-UniRule"/>
</dbReference>
<keyword evidence="10" id="KW-1185">Reference proteome</keyword>
<dbReference type="InterPro" id="IPR000719">
    <property type="entry name" value="Prot_kinase_dom"/>
</dbReference>
<dbReference type="EMBL" id="JBHFFA010000001">
    <property type="protein sequence ID" value="KAL2651724.1"/>
    <property type="molecule type" value="Genomic_DNA"/>
</dbReference>
<comment type="caution">
    <text evidence="9">The sequence shown here is derived from an EMBL/GenBank/DDBJ whole genome shotgun (WGS) entry which is preliminary data.</text>
</comment>
<dbReference type="Gene3D" id="1.10.510.10">
    <property type="entry name" value="Transferase(Phosphotransferase) domain 1"/>
    <property type="match status" value="1"/>
</dbReference>
<keyword evidence="6" id="KW-0723">Serine/threonine-protein kinase</keyword>
<feature type="binding site" evidence="5">
    <location>
        <position position="42"/>
    </location>
    <ligand>
        <name>ATP</name>
        <dbReference type="ChEBI" id="CHEBI:30616"/>
    </ligand>
</feature>
<gene>
    <name evidence="9" type="ORF">R1flu_019852</name>
</gene>
<evidence type="ECO:0000313" key="10">
    <source>
        <dbReference type="Proteomes" id="UP001605036"/>
    </source>
</evidence>
<dbReference type="SUPFAM" id="SSF56112">
    <property type="entry name" value="Protein kinase-like (PK-like)"/>
    <property type="match status" value="1"/>
</dbReference>
<organism evidence="9 10">
    <name type="scientific">Riccia fluitans</name>
    <dbReference type="NCBI Taxonomy" id="41844"/>
    <lineage>
        <taxon>Eukaryota</taxon>
        <taxon>Viridiplantae</taxon>
        <taxon>Streptophyta</taxon>
        <taxon>Embryophyta</taxon>
        <taxon>Marchantiophyta</taxon>
        <taxon>Marchantiopsida</taxon>
        <taxon>Marchantiidae</taxon>
        <taxon>Marchantiales</taxon>
        <taxon>Ricciaceae</taxon>
        <taxon>Riccia</taxon>
    </lineage>
</organism>
<evidence type="ECO:0000256" key="5">
    <source>
        <dbReference type="PROSITE-ProRule" id="PRU10141"/>
    </source>
</evidence>
<evidence type="ECO:0000313" key="9">
    <source>
        <dbReference type="EMBL" id="KAL2651724.1"/>
    </source>
</evidence>
<dbReference type="Proteomes" id="UP001605036">
    <property type="component" value="Unassembled WGS sequence"/>
</dbReference>
<dbReference type="Pfam" id="PF00069">
    <property type="entry name" value="Pkinase"/>
    <property type="match status" value="1"/>
</dbReference>
<dbReference type="PROSITE" id="PS50011">
    <property type="entry name" value="PROTEIN_KINASE_DOM"/>
    <property type="match status" value="1"/>
</dbReference>
<dbReference type="PROSITE" id="PS00107">
    <property type="entry name" value="PROTEIN_KINASE_ATP"/>
    <property type="match status" value="1"/>
</dbReference>
<sequence>MAKNHSSKRKKKWIRGPCIGTGTHATIFLATNTENGKKFAVKSADRGNVIERLSLEVERRLLKACRSPYVIKYLGCDSTDRVKEMHGRSTFNLLIELVPRGSIMDHINRNGRSLPEEIVAAYTRDILLGLSYLHSHGIIHGDVKADNCLIGRDNIKLCDFGAGKFLADEDFVLEPRTRLGEDVNRIFTTGTPGWMAPEVEDEVEQRSPSDIYSLGCTVVEMCTGEPPFQDQFLDFSSNLRNGYSEECSEFIDLCLRENPRERPDAQELLEHVWFTRPFVYPVAKHARSRPESVTKRSTQPRCKQHHPSSSTGFVNTCCKIFSCGVSY</sequence>
<dbReference type="PANTHER" id="PTHR48011:SF4">
    <property type="entry name" value="MITOGEN-ACTIVATED PROTEIN KINASE KINASE KINASE 19"/>
    <property type="match status" value="1"/>
</dbReference>
<feature type="region of interest" description="Disordered" evidence="7">
    <location>
        <begin position="287"/>
        <end position="308"/>
    </location>
</feature>
<evidence type="ECO:0000256" key="1">
    <source>
        <dbReference type="ARBA" id="ARBA00022679"/>
    </source>
</evidence>
<reference evidence="9 10" key="1">
    <citation type="submission" date="2024-09" db="EMBL/GenBank/DDBJ databases">
        <title>Chromosome-scale assembly of Riccia fluitans.</title>
        <authorList>
            <person name="Paukszto L."/>
            <person name="Sawicki J."/>
            <person name="Karawczyk K."/>
            <person name="Piernik-Szablinska J."/>
            <person name="Szczecinska M."/>
            <person name="Mazdziarz M."/>
        </authorList>
    </citation>
    <scope>NUCLEOTIDE SEQUENCE [LARGE SCALE GENOMIC DNA]</scope>
    <source>
        <strain evidence="9">Rf_01</strain>
        <tissue evidence="9">Aerial parts of the thallus</tissue>
    </source>
</reference>
<proteinExistence type="inferred from homology"/>
<comment type="similarity">
    <text evidence="6">Belongs to the protein kinase superfamily.</text>
</comment>
<feature type="compositionally biased region" description="Polar residues" evidence="7">
    <location>
        <begin position="295"/>
        <end position="308"/>
    </location>
</feature>
<evidence type="ECO:0000256" key="6">
    <source>
        <dbReference type="RuleBase" id="RU000304"/>
    </source>
</evidence>
<dbReference type="InterPro" id="IPR052751">
    <property type="entry name" value="Plant_MAPKKK"/>
</dbReference>
<evidence type="ECO:0000256" key="7">
    <source>
        <dbReference type="SAM" id="MobiDB-lite"/>
    </source>
</evidence>
<keyword evidence="3" id="KW-0418">Kinase</keyword>
<keyword evidence="4 5" id="KW-0067">ATP-binding</keyword>
<dbReference type="PANTHER" id="PTHR48011">
    <property type="entry name" value="CCR4-NOT TRANSCRIPTIONAL COMPLEX SUBUNIT CAF120-RELATED"/>
    <property type="match status" value="1"/>
</dbReference>
<evidence type="ECO:0000256" key="3">
    <source>
        <dbReference type="ARBA" id="ARBA00022777"/>
    </source>
</evidence>
<dbReference type="PROSITE" id="PS00108">
    <property type="entry name" value="PROTEIN_KINASE_ST"/>
    <property type="match status" value="1"/>
</dbReference>
<evidence type="ECO:0000259" key="8">
    <source>
        <dbReference type="PROSITE" id="PS50011"/>
    </source>
</evidence>
<name>A0ABD1ZNN2_9MARC</name>
<dbReference type="SMART" id="SM00220">
    <property type="entry name" value="S_TKc"/>
    <property type="match status" value="1"/>
</dbReference>
<dbReference type="Gene3D" id="3.30.200.20">
    <property type="entry name" value="Phosphorylase Kinase, domain 1"/>
    <property type="match status" value="1"/>
</dbReference>
<evidence type="ECO:0000256" key="2">
    <source>
        <dbReference type="ARBA" id="ARBA00022741"/>
    </source>
</evidence>
<keyword evidence="1" id="KW-0808">Transferase</keyword>
<accession>A0ABD1ZNN2</accession>
<dbReference type="InterPro" id="IPR008271">
    <property type="entry name" value="Ser/Thr_kinase_AS"/>
</dbReference>
<feature type="domain" description="Protein kinase" evidence="8">
    <location>
        <begin position="13"/>
        <end position="274"/>
    </location>
</feature>
<dbReference type="InterPro" id="IPR011009">
    <property type="entry name" value="Kinase-like_dom_sf"/>
</dbReference>
<keyword evidence="2 5" id="KW-0547">Nucleotide-binding</keyword>
<dbReference type="GO" id="GO:0004674">
    <property type="term" value="F:protein serine/threonine kinase activity"/>
    <property type="evidence" value="ECO:0007669"/>
    <property type="project" value="UniProtKB-KW"/>
</dbReference>
<dbReference type="AlphaFoldDB" id="A0ABD1ZNN2"/>
<dbReference type="InterPro" id="IPR017441">
    <property type="entry name" value="Protein_kinase_ATP_BS"/>
</dbReference>
<protein>
    <recommendedName>
        <fullName evidence="8">Protein kinase domain-containing protein</fullName>
    </recommendedName>
</protein>